<gene>
    <name evidence="2" type="ORF">Afil01_46900</name>
</gene>
<accession>A0A9W6WBA7</accession>
<protein>
    <submittedName>
        <fullName evidence="2">Uncharacterized protein</fullName>
    </submittedName>
</protein>
<keyword evidence="1" id="KW-1133">Transmembrane helix</keyword>
<dbReference type="Proteomes" id="UP001165079">
    <property type="component" value="Unassembled WGS sequence"/>
</dbReference>
<evidence type="ECO:0000313" key="2">
    <source>
        <dbReference type="EMBL" id="GLZ79883.1"/>
    </source>
</evidence>
<dbReference type="AlphaFoldDB" id="A0A9W6WBA7"/>
<keyword evidence="1" id="KW-0472">Membrane</keyword>
<dbReference type="EMBL" id="BSTX01000003">
    <property type="protein sequence ID" value="GLZ79883.1"/>
    <property type="molecule type" value="Genomic_DNA"/>
</dbReference>
<dbReference type="RefSeq" id="WP_285665025.1">
    <property type="nucleotide sequence ID" value="NZ_BSTX01000003.1"/>
</dbReference>
<comment type="caution">
    <text evidence="2">The sequence shown here is derived from an EMBL/GenBank/DDBJ whole genome shotgun (WGS) entry which is preliminary data.</text>
</comment>
<evidence type="ECO:0000313" key="3">
    <source>
        <dbReference type="Proteomes" id="UP001165079"/>
    </source>
</evidence>
<keyword evidence="3" id="KW-1185">Reference proteome</keyword>
<name>A0A9W6WBA7_9ACTN</name>
<feature type="transmembrane region" description="Helical" evidence="1">
    <location>
        <begin position="28"/>
        <end position="47"/>
    </location>
</feature>
<keyword evidence="1" id="KW-0812">Transmembrane</keyword>
<evidence type="ECO:0000256" key="1">
    <source>
        <dbReference type="SAM" id="Phobius"/>
    </source>
</evidence>
<sequence>MPPEISPAVRATIEADALRQRRRRRIRFALLGGLALVIAGMLGYWQITAATCDGDVQHRTARVCYPNPDGLPEDRDDVGLVHLGRGFDGVTEDSEYITSSGPFRLAGGDLAAIATERSTCRGPASAATVDRHPAAVVTCEGREYQRLIVVDVGEGEYAVVEGRVGPGGDHAAVDAILARITVFD</sequence>
<reference evidence="2" key="1">
    <citation type="submission" date="2023-03" db="EMBL/GenBank/DDBJ databases">
        <title>Actinorhabdospora filicis NBRC 111898.</title>
        <authorList>
            <person name="Ichikawa N."/>
            <person name="Sato H."/>
            <person name="Tonouchi N."/>
        </authorList>
    </citation>
    <scope>NUCLEOTIDE SEQUENCE</scope>
    <source>
        <strain evidence="2">NBRC 111898</strain>
    </source>
</reference>
<proteinExistence type="predicted"/>
<organism evidence="2 3">
    <name type="scientific">Actinorhabdospora filicis</name>
    <dbReference type="NCBI Taxonomy" id="1785913"/>
    <lineage>
        <taxon>Bacteria</taxon>
        <taxon>Bacillati</taxon>
        <taxon>Actinomycetota</taxon>
        <taxon>Actinomycetes</taxon>
        <taxon>Micromonosporales</taxon>
        <taxon>Micromonosporaceae</taxon>
        <taxon>Actinorhabdospora</taxon>
    </lineage>
</organism>